<dbReference type="GO" id="GO:0008270">
    <property type="term" value="F:zinc ion binding"/>
    <property type="evidence" value="ECO:0007669"/>
    <property type="project" value="UniProtKB-UniRule"/>
</dbReference>
<comment type="cofactor">
    <cofactor evidence="7">
        <name>Zn(2+)</name>
        <dbReference type="ChEBI" id="CHEBI:29105"/>
    </cofactor>
    <text evidence="7">Binds 1 zinc ion.</text>
</comment>
<dbReference type="GO" id="GO:0006950">
    <property type="term" value="P:response to stress"/>
    <property type="evidence" value="ECO:0007669"/>
    <property type="project" value="UniProtKB-ARBA"/>
</dbReference>
<feature type="domain" description="SprT-like" evidence="8">
    <location>
        <begin position="25"/>
        <end position="176"/>
    </location>
</feature>
<comment type="similarity">
    <text evidence="2 7">Belongs to the SprT family.</text>
</comment>
<evidence type="ECO:0000256" key="2">
    <source>
        <dbReference type="ARBA" id="ARBA00006591"/>
    </source>
</evidence>
<accession>A0A1I1GWF9</accession>
<name>A0A1I1GWF9_9GAMM</name>
<keyword evidence="10" id="KW-1185">Reference proteome</keyword>
<comment type="subcellular location">
    <subcellularLocation>
        <location evidence="1 7">Cytoplasm</location>
    </subcellularLocation>
</comment>
<evidence type="ECO:0000256" key="3">
    <source>
        <dbReference type="ARBA" id="ARBA00020082"/>
    </source>
</evidence>
<gene>
    <name evidence="7" type="primary">sprT</name>
    <name evidence="9" type="ORF">SAMN05660443_1672</name>
</gene>
<evidence type="ECO:0000313" key="10">
    <source>
        <dbReference type="Proteomes" id="UP000199058"/>
    </source>
</evidence>
<dbReference type="NCBIfam" id="NF003421">
    <property type="entry name" value="PRK04860.1"/>
    <property type="match status" value="1"/>
</dbReference>
<dbReference type="EMBL" id="FOLH01000003">
    <property type="protein sequence ID" value="SFC16014.1"/>
    <property type="molecule type" value="Genomic_DNA"/>
</dbReference>
<evidence type="ECO:0000256" key="7">
    <source>
        <dbReference type="HAMAP-Rule" id="MF_00746"/>
    </source>
</evidence>
<sequence>MNEQQSLFESLARPRHNPGFVQLRSQVLHCYALAENFYLKSFPRPEVRLDLRGRSAGVAELNRNRLRFNPVLLKENQEAFLSEVVPHEVAHLLAWQLHGRKIKPHGREWQQIMQQVFELKPKATHQFDTRRSARQGYIYQCACPGKEHALTVRRHNKILRGQRYICRECNSFLGFVRLDQSVTEG</sequence>
<dbReference type="GO" id="GO:0005737">
    <property type="term" value="C:cytoplasm"/>
    <property type="evidence" value="ECO:0007669"/>
    <property type="project" value="UniProtKB-SubCell"/>
</dbReference>
<dbReference type="InterPro" id="IPR006640">
    <property type="entry name" value="SprT-like_domain"/>
</dbReference>
<evidence type="ECO:0000256" key="1">
    <source>
        <dbReference type="ARBA" id="ARBA00004496"/>
    </source>
</evidence>
<dbReference type="Pfam" id="PF10263">
    <property type="entry name" value="SprT-like"/>
    <property type="match status" value="1"/>
</dbReference>
<dbReference type="PANTHER" id="PTHR38773:SF1">
    <property type="entry name" value="PROTEIN SPRT"/>
    <property type="match status" value="1"/>
</dbReference>
<evidence type="ECO:0000256" key="4">
    <source>
        <dbReference type="ARBA" id="ARBA00022490"/>
    </source>
</evidence>
<feature type="active site" evidence="7">
    <location>
        <position position="88"/>
    </location>
</feature>
<dbReference type="AlphaFoldDB" id="A0A1I1GWF9"/>
<dbReference type="Proteomes" id="UP000199058">
    <property type="component" value="Unassembled WGS sequence"/>
</dbReference>
<reference evidence="9 10" key="1">
    <citation type="submission" date="2016-10" db="EMBL/GenBank/DDBJ databases">
        <authorList>
            <person name="de Groot N.N."/>
        </authorList>
    </citation>
    <scope>NUCLEOTIDE SEQUENCE [LARGE SCALE GENOMIC DNA]</scope>
    <source>
        <strain evidence="9 10">DSM 18438</strain>
    </source>
</reference>
<feature type="binding site" evidence="7">
    <location>
        <position position="87"/>
    </location>
    <ligand>
        <name>Zn(2+)</name>
        <dbReference type="ChEBI" id="CHEBI:29105"/>
    </ligand>
</feature>
<dbReference type="RefSeq" id="WP_245751734.1">
    <property type="nucleotide sequence ID" value="NZ_FOLH01000003.1"/>
</dbReference>
<evidence type="ECO:0000259" key="8">
    <source>
        <dbReference type="SMART" id="SM00731"/>
    </source>
</evidence>
<dbReference type="STRING" id="1122252.SAMN05660443_1672"/>
<keyword evidence="6 7" id="KW-0862">Zinc</keyword>
<dbReference type="SMART" id="SM00731">
    <property type="entry name" value="SprT"/>
    <property type="match status" value="1"/>
</dbReference>
<dbReference type="HAMAP" id="MF_00746">
    <property type="entry name" value="SprT"/>
    <property type="match status" value="1"/>
</dbReference>
<feature type="binding site" evidence="7">
    <location>
        <position position="91"/>
    </location>
    <ligand>
        <name>Zn(2+)</name>
        <dbReference type="ChEBI" id="CHEBI:29105"/>
    </ligand>
</feature>
<evidence type="ECO:0000313" key="9">
    <source>
        <dbReference type="EMBL" id="SFC16014.1"/>
    </source>
</evidence>
<proteinExistence type="inferred from homology"/>
<keyword evidence="5 7" id="KW-0479">Metal-binding</keyword>
<protein>
    <recommendedName>
        <fullName evidence="3 7">Protein SprT</fullName>
    </recommendedName>
</protein>
<evidence type="ECO:0000256" key="5">
    <source>
        <dbReference type="ARBA" id="ARBA00022723"/>
    </source>
</evidence>
<keyword evidence="4 7" id="KW-0963">Cytoplasm</keyword>
<evidence type="ECO:0000256" key="6">
    <source>
        <dbReference type="ARBA" id="ARBA00022833"/>
    </source>
</evidence>
<organism evidence="9 10">
    <name type="scientific">Marinospirillum celere</name>
    <dbReference type="NCBI Taxonomy" id="1122252"/>
    <lineage>
        <taxon>Bacteria</taxon>
        <taxon>Pseudomonadati</taxon>
        <taxon>Pseudomonadota</taxon>
        <taxon>Gammaproteobacteria</taxon>
        <taxon>Oceanospirillales</taxon>
        <taxon>Oceanospirillaceae</taxon>
        <taxon>Marinospirillum</taxon>
    </lineage>
</organism>
<dbReference type="PANTHER" id="PTHR38773">
    <property type="entry name" value="PROTEIN SPRT"/>
    <property type="match status" value="1"/>
</dbReference>
<dbReference type="InterPro" id="IPR023483">
    <property type="entry name" value="Uncharacterised_SprT"/>
</dbReference>